<feature type="region of interest" description="Disordered" evidence="8">
    <location>
        <begin position="400"/>
        <end position="431"/>
    </location>
</feature>
<dbReference type="RefSeq" id="XP_026096357.1">
    <property type="nucleotide sequence ID" value="XM_026240572.1"/>
</dbReference>
<gene>
    <name evidence="12" type="primary">LOC113068017</name>
</gene>
<dbReference type="CDD" id="cd13310">
    <property type="entry name" value="PH_RalGPS1_2"/>
    <property type="match status" value="1"/>
</dbReference>
<comment type="subcellular location">
    <subcellularLocation>
        <location evidence="1">Cell membrane</location>
    </subcellularLocation>
    <subcellularLocation>
        <location evidence="2">Cytoplasm</location>
    </subcellularLocation>
</comment>
<evidence type="ECO:0000256" key="4">
    <source>
        <dbReference type="ARBA" id="ARBA00022490"/>
    </source>
</evidence>
<feature type="compositionally biased region" description="Low complexity" evidence="8">
    <location>
        <begin position="7"/>
        <end position="28"/>
    </location>
</feature>
<dbReference type="PROSITE" id="PS50003">
    <property type="entry name" value="PH_DOMAIN"/>
    <property type="match status" value="1"/>
</dbReference>
<dbReference type="InterPro" id="IPR023578">
    <property type="entry name" value="Ras_GEF_dom_sf"/>
</dbReference>
<dbReference type="FunFam" id="1.10.840.10:FF:000010">
    <property type="entry name" value="ras-specific guanine nucleotide-releasing factor RalGPS1 isoform X1"/>
    <property type="match status" value="1"/>
</dbReference>
<keyword evidence="11" id="KW-1185">Reference proteome</keyword>
<dbReference type="SMART" id="SM00233">
    <property type="entry name" value="PH"/>
    <property type="match status" value="1"/>
</dbReference>
<dbReference type="GeneID" id="113068017"/>
<dbReference type="GO" id="GO:0005085">
    <property type="term" value="F:guanyl-nucleotide exchange factor activity"/>
    <property type="evidence" value="ECO:0007669"/>
    <property type="project" value="UniProtKB-KW"/>
</dbReference>
<evidence type="ECO:0000259" key="9">
    <source>
        <dbReference type="PROSITE" id="PS50003"/>
    </source>
</evidence>
<keyword evidence="6" id="KW-0472">Membrane</keyword>
<dbReference type="Pfam" id="PF00617">
    <property type="entry name" value="RasGEF"/>
    <property type="match status" value="1"/>
</dbReference>
<dbReference type="PROSITE" id="PS50009">
    <property type="entry name" value="RASGEF_CAT"/>
    <property type="match status" value="1"/>
</dbReference>
<evidence type="ECO:0000256" key="8">
    <source>
        <dbReference type="SAM" id="MobiDB-lite"/>
    </source>
</evidence>
<dbReference type="Gene3D" id="1.10.840.10">
    <property type="entry name" value="Ras guanine-nucleotide exchange factors catalytic domain"/>
    <property type="match status" value="1"/>
</dbReference>
<dbReference type="InterPro" id="IPR008937">
    <property type="entry name" value="Ras-like_GEF"/>
</dbReference>
<keyword evidence="4" id="KW-0963">Cytoplasm</keyword>
<dbReference type="Gene3D" id="2.30.29.30">
    <property type="entry name" value="Pleckstrin-homology domain (PH domain)/Phosphotyrosine-binding domain (PTB)"/>
    <property type="match status" value="1"/>
</dbReference>
<evidence type="ECO:0000256" key="5">
    <source>
        <dbReference type="ARBA" id="ARBA00022658"/>
    </source>
</evidence>
<dbReference type="GO" id="GO:0005886">
    <property type="term" value="C:plasma membrane"/>
    <property type="evidence" value="ECO:0007669"/>
    <property type="project" value="UniProtKB-SubCell"/>
</dbReference>
<dbReference type="InterPro" id="IPR011993">
    <property type="entry name" value="PH-like_dom_sf"/>
</dbReference>
<dbReference type="CDD" id="cd00155">
    <property type="entry name" value="RasGEF"/>
    <property type="match status" value="1"/>
</dbReference>
<reference evidence="12" key="1">
    <citation type="submission" date="2025-08" db="UniProtKB">
        <authorList>
            <consortium name="RefSeq"/>
        </authorList>
    </citation>
    <scope>IDENTIFICATION</scope>
    <source>
        <strain evidence="12">Wakin</strain>
        <tissue evidence="12">Muscle</tissue>
    </source>
</reference>
<dbReference type="SUPFAM" id="SSF48366">
    <property type="entry name" value="Ras GEF"/>
    <property type="match status" value="1"/>
</dbReference>
<proteinExistence type="predicted"/>
<dbReference type="Proteomes" id="UP000515129">
    <property type="component" value="Linkage group LG30F"/>
</dbReference>
<evidence type="ECO:0000256" key="2">
    <source>
        <dbReference type="ARBA" id="ARBA00004496"/>
    </source>
</evidence>
<protein>
    <submittedName>
        <fullName evidence="12">Ras-specific guanine nucleotide-releasing factor RalGPS1 isoform X3</fullName>
    </submittedName>
</protein>
<evidence type="ECO:0000313" key="11">
    <source>
        <dbReference type="Proteomes" id="UP000515129"/>
    </source>
</evidence>
<evidence type="ECO:0000256" key="7">
    <source>
        <dbReference type="PROSITE-ProRule" id="PRU00168"/>
    </source>
</evidence>
<dbReference type="InterPro" id="IPR036964">
    <property type="entry name" value="RASGEF_cat_dom_sf"/>
</dbReference>
<sequence length="553" mass="62188">MYRRNGLSDGTSISSASSEGSDSSVSVDGPSADYAKSYDAVVFDVLKVTPEEFASQITLMDAPVFKAIQPEELASCGWNKKEKHILAPNVVAFTRRFNQVSFWLVREILTAQTLKIRAEILSHFIKIAKKLLELNNLHSMVSVVSGLQSAPIFRLSKTWALISRKDKATFEKLDYLISKEENCARMREYIRSLKMVPCIPYLGIYLLDMIYIDSAYPASDSIIETQQRTNQMNNILRVISDLQMSCTYDHLVTLPHVQKYLMSVHYIEELQKFVEDDNFKLSLKIEPGNSSPRMATSKEDLAGPSELCLSVRYNRRPTCPDATVGLHIPTPPPSRHRKSHSLGNAMMWHFGVVESKSATFPTEKPRHLLDDSFLESQSPARNNPHSSSVSNGVSIGSSQSSFCEDLSPGVESSSVAESSLAHGESGGVTMEGPLKRKTLLKEGRKPKLASWTRYWITLCGSTLIFYGSKALRATERKHYKSSPCKKVCVVGWMVVLPDDPAQPNIFQLNHPDKGNVYKFQTSDRFTAIMWHRHLEEASRRRRPQIPANLMSFE</sequence>
<keyword evidence="3" id="KW-1003">Cell membrane</keyword>
<dbReference type="PANTHER" id="PTHR23113">
    <property type="entry name" value="GUANINE NUCLEOTIDE EXCHANGE FACTOR"/>
    <property type="match status" value="1"/>
</dbReference>
<name>A0A6P6MIS2_CARAU</name>
<dbReference type="AlphaFoldDB" id="A0A6P6MIS2"/>
<evidence type="ECO:0000313" key="12">
    <source>
        <dbReference type="RefSeq" id="XP_026096357.1"/>
    </source>
</evidence>
<accession>A0A6P6MIS2</accession>
<dbReference type="InterPro" id="IPR001895">
    <property type="entry name" value="RASGEF_cat_dom"/>
</dbReference>
<organism evidence="11 12">
    <name type="scientific">Carassius auratus</name>
    <name type="common">Goldfish</name>
    <dbReference type="NCBI Taxonomy" id="7957"/>
    <lineage>
        <taxon>Eukaryota</taxon>
        <taxon>Metazoa</taxon>
        <taxon>Chordata</taxon>
        <taxon>Craniata</taxon>
        <taxon>Vertebrata</taxon>
        <taxon>Euteleostomi</taxon>
        <taxon>Actinopterygii</taxon>
        <taxon>Neopterygii</taxon>
        <taxon>Teleostei</taxon>
        <taxon>Ostariophysi</taxon>
        <taxon>Cypriniformes</taxon>
        <taxon>Cyprinidae</taxon>
        <taxon>Cyprininae</taxon>
        <taxon>Carassius</taxon>
    </lineage>
</organism>
<dbReference type="GO" id="GO:0005737">
    <property type="term" value="C:cytoplasm"/>
    <property type="evidence" value="ECO:0007669"/>
    <property type="project" value="UniProtKB-SubCell"/>
</dbReference>
<feature type="domain" description="Ras-GEF" evidence="10">
    <location>
        <begin position="49"/>
        <end position="288"/>
    </location>
</feature>
<feature type="compositionally biased region" description="Low complexity" evidence="8">
    <location>
        <begin position="410"/>
        <end position="421"/>
    </location>
</feature>
<dbReference type="Pfam" id="PF00169">
    <property type="entry name" value="PH"/>
    <property type="match status" value="1"/>
</dbReference>
<keyword evidence="5 7" id="KW-0344">Guanine-nucleotide releasing factor</keyword>
<dbReference type="InterPro" id="IPR001849">
    <property type="entry name" value="PH_domain"/>
</dbReference>
<dbReference type="PANTHER" id="PTHR23113:SF167">
    <property type="entry name" value="RAS-SPECIFIC GUANINE NUCLEOTIDE-RELEASING FACTOR RALGPS1"/>
    <property type="match status" value="1"/>
</dbReference>
<dbReference type="SUPFAM" id="SSF50729">
    <property type="entry name" value="PH domain-like"/>
    <property type="match status" value="1"/>
</dbReference>
<feature type="domain" description="PH" evidence="9">
    <location>
        <begin position="427"/>
        <end position="539"/>
    </location>
</feature>
<dbReference type="GO" id="GO:0007265">
    <property type="term" value="P:Ras protein signal transduction"/>
    <property type="evidence" value="ECO:0007669"/>
    <property type="project" value="TreeGrafter"/>
</dbReference>
<feature type="region of interest" description="Disordered" evidence="8">
    <location>
        <begin position="1"/>
        <end position="28"/>
    </location>
</feature>
<evidence type="ECO:0000256" key="3">
    <source>
        <dbReference type="ARBA" id="ARBA00022475"/>
    </source>
</evidence>
<evidence type="ECO:0000256" key="1">
    <source>
        <dbReference type="ARBA" id="ARBA00004236"/>
    </source>
</evidence>
<evidence type="ECO:0000256" key="6">
    <source>
        <dbReference type="ARBA" id="ARBA00023136"/>
    </source>
</evidence>
<dbReference type="SMART" id="SM00147">
    <property type="entry name" value="RasGEF"/>
    <property type="match status" value="1"/>
</dbReference>
<evidence type="ECO:0000259" key="10">
    <source>
        <dbReference type="PROSITE" id="PS50009"/>
    </source>
</evidence>